<dbReference type="EMBL" id="BMAT01012519">
    <property type="protein sequence ID" value="GFR93937.1"/>
    <property type="molecule type" value="Genomic_DNA"/>
</dbReference>
<evidence type="ECO:0000256" key="5">
    <source>
        <dbReference type="ARBA" id="ARBA00022801"/>
    </source>
</evidence>
<keyword evidence="5 10" id="KW-0378">Hydrolase</keyword>
<dbReference type="AlphaFoldDB" id="A0AAV4H729"/>
<keyword evidence="6 10" id="KW-0256">Endoplasmic reticulum</keyword>
<evidence type="ECO:0000256" key="1">
    <source>
        <dbReference type="ARBA" id="ARBA00004477"/>
    </source>
</evidence>
<comment type="caution">
    <text evidence="13">The sequence shown here is derived from an EMBL/GenBank/DDBJ whole genome shotgun (WGS) entry which is preliminary data.</text>
</comment>
<dbReference type="GO" id="GO:0015031">
    <property type="term" value="P:protein transport"/>
    <property type="evidence" value="ECO:0007669"/>
    <property type="project" value="UniProtKB-KW"/>
</dbReference>
<dbReference type="PANTHER" id="PTHR15495:SF7">
    <property type="entry name" value="GPI INOSITOL-DEACYLASE"/>
    <property type="match status" value="1"/>
</dbReference>
<dbReference type="Proteomes" id="UP000762676">
    <property type="component" value="Unassembled WGS sequence"/>
</dbReference>
<keyword evidence="3 10" id="KW-0813">Transport</keyword>
<dbReference type="PANTHER" id="PTHR15495">
    <property type="entry name" value="NEGATIVE REGULATOR OF VESICLE FORMATION-RELATED"/>
    <property type="match status" value="1"/>
</dbReference>
<dbReference type="Pfam" id="PF07819">
    <property type="entry name" value="PGAP1"/>
    <property type="match status" value="1"/>
</dbReference>
<keyword evidence="8" id="KW-1133">Transmembrane helix</keyword>
<organism evidence="13 14">
    <name type="scientific">Elysia marginata</name>
    <dbReference type="NCBI Taxonomy" id="1093978"/>
    <lineage>
        <taxon>Eukaryota</taxon>
        <taxon>Metazoa</taxon>
        <taxon>Spiralia</taxon>
        <taxon>Lophotrochozoa</taxon>
        <taxon>Mollusca</taxon>
        <taxon>Gastropoda</taxon>
        <taxon>Heterobranchia</taxon>
        <taxon>Euthyneura</taxon>
        <taxon>Panpulmonata</taxon>
        <taxon>Sacoglossa</taxon>
        <taxon>Placobranchoidea</taxon>
        <taxon>Plakobranchidae</taxon>
        <taxon>Elysia</taxon>
    </lineage>
</organism>
<comment type="subcellular location">
    <subcellularLocation>
        <location evidence="1">Endoplasmic reticulum membrane</location>
        <topology evidence="1">Multi-pass membrane protein</topology>
    </subcellularLocation>
</comment>
<reference evidence="13 14" key="1">
    <citation type="journal article" date="2021" name="Elife">
        <title>Chloroplast acquisition without the gene transfer in kleptoplastic sea slugs, Plakobranchus ocellatus.</title>
        <authorList>
            <person name="Maeda T."/>
            <person name="Takahashi S."/>
            <person name="Yoshida T."/>
            <person name="Shimamura S."/>
            <person name="Takaki Y."/>
            <person name="Nagai Y."/>
            <person name="Toyoda A."/>
            <person name="Suzuki Y."/>
            <person name="Arimoto A."/>
            <person name="Ishii H."/>
            <person name="Satoh N."/>
            <person name="Nishiyama T."/>
            <person name="Hasebe M."/>
            <person name="Maruyama T."/>
            <person name="Minagawa J."/>
            <person name="Obokata J."/>
            <person name="Shigenobu S."/>
        </authorList>
    </citation>
    <scope>NUCLEOTIDE SEQUENCE [LARGE SCALE GENOMIC DNA]</scope>
</reference>
<feature type="signal peptide" evidence="11">
    <location>
        <begin position="1"/>
        <end position="20"/>
    </location>
</feature>
<keyword evidence="14" id="KW-1185">Reference proteome</keyword>
<protein>
    <recommendedName>
        <fullName evidence="10">GPI inositol-deacylase</fullName>
        <ecNumber evidence="10">3.1.-.-</ecNumber>
    </recommendedName>
</protein>
<keyword evidence="4" id="KW-0812">Transmembrane</keyword>
<gene>
    <name evidence="13" type="ORF">ElyMa_006238100</name>
</gene>
<evidence type="ECO:0000256" key="8">
    <source>
        <dbReference type="ARBA" id="ARBA00022989"/>
    </source>
</evidence>
<proteinExistence type="inferred from homology"/>
<evidence type="ECO:0000256" key="7">
    <source>
        <dbReference type="ARBA" id="ARBA00022927"/>
    </source>
</evidence>
<dbReference type="GO" id="GO:0006505">
    <property type="term" value="P:GPI anchor metabolic process"/>
    <property type="evidence" value="ECO:0007669"/>
    <property type="project" value="TreeGrafter"/>
</dbReference>
<evidence type="ECO:0000256" key="10">
    <source>
        <dbReference type="RuleBase" id="RU365011"/>
    </source>
</evidence>
<dbReference type="InterPro" id="IPR039529">
    <property type="entry name" value="PGAP1/BST1"/>
</dbReference>
<dbReference type="InterPro" id="IPR029058">
    <property type="entry name" value="AB_hydrolase_fold"/>
</dbReference>
<keyword evidence="7 10" id="KW-0653">Protein transport</keyword>
<evidence type="ECO:0000256" key="2">
    <source>
        <dbReference type="ARBA" id="ARBA00006931"/>
    </source>
</evidence>
<dbReference type="GO" id="GO:0050185">
    <property type="term" value="F:phosphatidylinositol deacylase activity"/>
    <property type="evidence" value="ECO:0007669"/>
    <property type="project" value="TreeGrafter"/>
</dbReference>
<feature type="chain" id="PRO_5043439123" description="GPI inositol-deacylase" evidence="11">
    <location>
        <begin position="21"/>
        <end position="644"/>
    </location>
</feature>
<evidence type="ECO:0000256" key="4">
    <source>
        <dbReference type="ARBA" id="ARBA00022692"/>
    </source>
</evidence>
<evidence type="ECO:0000256" key="6">
    <source>
        <dbReference type="ARBA" id="ARBA00022824"/>
    </source>
</evidence>
<name>A0AAV4H729_9GAST</name>
<sequence>MAAPLTLSVSVVIISIIAYGVNDLLTNFEDNGCEMTYMFEYPEYQKIDLEEAAKYFPSYGLHIYGEGNLQLDGIPVLFIPGNSGSHKQVRSLGSVALRMAQRPRVKVHFNYFVVNINEDLSGLYGGALIKQTKFVHLCLKKILTFYANAKHPPTSVVVVGHSMGGLVARGLFVLPDFDPMMVNTIITQATPHQKPVVALDQDLHAYYKLVNNYWKSEEGQAALQHVTVVSTGGGHRDIQVRYALTRLDEIVAANRAVSASTTAVPKSWVSTDHKCSVWCRQMVLLTQRALFDIVDPSTNQISKDADLRMKVFKHHFLSNNALPNYLTHANDTIKLDPKAQWEIKDERSWTFMSRKITGSMYLAVPLDVEERSDSILVWSNLTNPEWICYCDIPVDKKLCATCTSLSAYTRHLPPLYSNSKVKKCMIHSISLAIFCDIAVNSLSASLKIEITKDTHIVISVPAGQKQVSITSDRYNSDERHLVYHLPNTWDSIISYPISATDGAAMLKIRNQSVFYSLHLAGLGQPITAYKAMIIPQGCRKHSAENNEGSVLRLNVPWSKEETYSFSSYGKVASLPIKLQTPRPLILDWDWHLDDSVEPHLEMFLHPYCHYQLRLLASAPDSLGQGLDWVKVSAEMLGLRDMAPA</sequence>
<dbReference type="GO" id="GO:0006888">
    <property type="term" value="P:endoplasmic reticulum to Golgi vesicle-mediated transport"/>
    <property type="evidence" value="ECO:0007669"/>
    <property type="project" value="TreeGrafter"/>
</dbReference>
<evidence type="ECO:0000313" key="14">
    <source>
        <dbReference type="Proteomes" id="UP000762676"/>
    </source>
</evidence>
<comment type="similarity">
    <text evidence="2 10">Belongs to the GPI inositol-deacylase family.</text>
</comment>
<dbReference type="GO" id="GO:0005789">
    <property type="term" value="C:endoplasmic reticulum membrane"/>
    <property type="evidence" value="ECO:0007669"/>
    <property type="project" value="UniProtKB-SubCell"/>
</dbReference>
<evidence type="ECO:0000313" key="13">
    <source>
        <dbReference type="EMBL" id="GFR93937.1"/>
    </source>
</evidence>
<comment type="function">
    <text evidence="10">Involved in inositol deacylation of GPI-anchored proteins which plays important roles in the quality control and ER-associated degradation of GPI-anchored proteins.</text>
</comment>
<accession>A0AAV4H729</accession>
<dbReference type="Gene3D" id="3.40.50.1820">
    <property type="entry name" value="alpha/beta hydrolase"/>
    <property type="match status" value="1"/>
</dbReference>
<keyword evidence="11" id="KW-0732">Signal</keyword>
<keyword evidence="9 10" id="KW-0472">Membrane</keyword>
<evidence type="ECO:0000256" key="3">
    <source>
        <dbReference type="ARBA" id="ARBA00022448"/>
    </source>
</evidence>
<evidence type="ECO:0000259" key="12">
    <source>
        <dbReference type="Pfam" id="PF07819"/>
    </source>
</evidence>
<evidence type="ECO:0000256" key="11">
    <source>
        <dbReference type="SAM" id="SignalP"/>
    </source>
</evidence>
<dbReference type="Pfam" id="PF24660">
    <property type="entry name" value="PGAP1_3rd"/>
    <property type="match status" value="1"/>
</dbReference>
<dbReference type="InterPro" id="IPR012908">
    <property type="entry name" value="PGAP1-ab_dom-like"/>
</dbReference>
<feature type="domain" description="GPI inositol-deacylase PGAP1-like alpha/beta" evidence="12">
    <location>
        <begin position="70"/>
        <end position="292"/>
    </location>
</feature>
<evidence type="ECO:0000256" key="9">
    <source>
        <dbReference type="ARBA" id="ARBA00023136"/>
    </source>
</evidence>
<dbReference type="EC" id="3.1.-.-" evidence="10"/>
<dbReference type="SUPFAM" id="SSF53474">
    <property type="entry name" value="alpha/beta-Hydrolases"/>
    <property type="match status" value="1"/>
</dbReference>